<organism evidence="2 3">
    <name type="scientific">Phytohabitans maris</name>
    <dbReference type="NCBI Taxonomy" id="3071409"/>
    <lineage>
        <taxon>Bacteria</taxon>
        <taxon>Bacillati</taxon>
        <taxon>Actinomycetota</taxon>
        <taxon>Actinomycetes</taxon>
        <taxon>Micromonosporales</taxon>
        <taxon>Micromonosporaceae</taxon>
    </lineage>
</organism>
<feature type="region of interest" description="Disordered" evidence="1">
    <location>
        <begin position="33"/>
        <end position="68"/>
    </location>
</feature>
<dbReference type="Proteomes" id="UP001230908">
    <property type="component" value="Unassembled WGS sequence"/>
</dbReference>
<sequence>MTVHSEPTADWMRSRVPGAAPAAVERAVRSWAGKAADRERVRSIPLDPTAEPPLPAHAETWLRPCRPR</sequence>
<dbReference type="RefSeq" id="WP_308710845.1">
    <property type="nucleotide sequence ID" value="NZ_JAVHUY010000003.1"/>
</dbReference>
<protein>
    <submittedName>
        <fullName evidence="2">Uncharacterized protein</fullName>
    </submittedName>
</protein>
<keyword evidence="3" id="KW-1185">Reference proteome</keyword>
<gene>
    <name evidence="2" type="ORF">RB614_03435</name>
</gene>
<proteinExistence type="predicted"/>
<evidence type="ECO:0000256" key="1">
    <source>
        <dbReference type="SAM" id="MobiDB-lite"/>
    </source>
</evidence>
<accession>A0ABU0Z926</accession>
<reference evidence="2 3" key="1">
    <citation type="submission" date="2023-08" db="EMBL/GenBank/DDBJ databases">
        <title>Phytohabitans sansha sp. nov., isolated from marine sediment.</title>
        <authorList>
            <person name="Zhao Y."/>
            <person name="Yi K."/>
        </authorList>
    </citation>
    <scope>NUCLEOTIDE SEQUENCE [LARGE SCALE GENOMIC DNA]</scope>
    <source>
        <strain evidence="2 3">ZYX-F-186</strain>
    </source>
</reference>
<comment type="caution">
    <text evidence="2">The sequence shown here is derived from an EMBL/GenBank/DDBJ whole genome shotgun (WGS) entry which is preliminary data.</text>
</comment>
<feature type="region of interest" description="Disordered" evidence="1">
    <location>
        <begin position="1"/>
        <end position="20"/>
    </location>
</feature>
<name>A0ABU0Z926_9ACTN</name>
<dbReference type="EMBL" id="JAVHUY010000003">
    <property type="protein sequence ID" value="MDQ7903566.1"/>
    <property type="molecule type" value="Genomic_DNA"/>
</dbReference>
<evidence type="ECO:0000313" key="3">
    <source>
        <dbReference type="Proteomes" id="UP001230908"/>
    </source>
</evidence>
<evidence type="ECO:0000313" key="2">
    <source>
        <dbReference type="EMBL" id="MDQ7903566.1"/>
    </source>
</evidence>